<dbReference type="EMBL" id="GBRH01256298">
    <property type="protein sequence ID" value="JAD41597.1"/>
    <property type="molecule type" value="Transcribed_RNA"/>
</dbReference>
<organism evidence="2">
    <name type="scientific">Arundo donax</name>
    <name type="common">Giant reed</name>
    <name type="synonym">Donax arundinaceus</name>
    <dbReference type="NCBI Taxonomy" id="35708"/>
    <lineage>
        <taxon>Eukaryota</taxon>
        <taxon>Viridiplantae</taxon>
        <taxon>Streptophyta</taxon>
        <taxon>Embryophyta</taxon>
        <taxon>Tracheophyta</taxon>
        <taxon>Spermatophyta</taxon>
        <taxon>Magnoliopsida</taxon>
        <taxon>Liliopsida</taxon>
        <taxon>Poales</taxon>
        <taxon>Poaceae</taxon>
        <taxon>PACMAD clade</taxon>
        <taxon>Arundinoideae</taxon>
        <taxon>Arundineae</taxon>
        <taxon>Arundo</taxon>
    </lineage>
</organism>
<feature type="region of interest" description="Disordered" evidence="1">
    <location>
        <begin position="1"/>
        <end position="29"/>
    </location>
</feature>
<feature type="compositionally biased region" description="Polar residues" evidence="1">
    <location>
        <begin position="19"/>
        <end position="29"/>
    </location>
</feature>
<evidence type="ECO:0000256" key="1">
    <source>
        <dbReference type="SAM" id="MobiDB-lite"/>
    </source>
</evidence>
<reference evidence="2" key="1">
    <citation type="submission" date="2014-09" db="EMBL/GenBank/DDBJ databases">
        <authorList>
            <person name="Magalhaes I.L.F."/>
            <person name="Oliveira U."/>
            <person name="Santos F.R."/>
            <person name="Vidigal T.H.D.A."/>
            <person name="Brescovit A.D."/>
            <person name="Santos A.J."/>
        </authorList>
    </citation>
    <scope>NUCLEOTIDE SEQUENCE</scope>
    <source>
        <tissue evidence="2">Shoot tissue taken approximately 20 cm above the soil surface</tissue>
    </source>
</reference>
<name>A0A0A9A3K9_ARUDO</name>
<dbReference type="AlphaFoldDB" id="A0A0A9A3K9"/>
<proteinExistence type="predicted"/>
<accession>A0A0A9A3K9</accession>
<reference evidence="2" key="2">
    <citation type="journal article" date="2015" name="Data Brief">
        <title>Shoot transcriptome of the giant reed, Arundo donax.</title>
        <authorList>
            <person name="Barrero R.A."/>
            <person name="Guerrero F.D."/>
            <person name="Moolhuijzen P."/>
            <person name="Goolsby J.A."/>
            <person name="Tidwell J."/>
            <person name="Bellgard S.E."/>
            <person name="Bellgard M.I."/>
        </authorList>
    </citation>
    <scope>NUCLEOTIDE SEQUENCE</scope>
    <source>
        <tissue evidence="2">Shoot tissue taken approximately 20 cm above the soil surface</tissue>
    </source>
</reference>
<evidence type="ECO:0000313" key="2">
    <source>
        <dbReference type="EMBL" id="JAD41597.1"/>
    </source>
</evidence>
<sequence length="29" mass="3427">MTPPDTYQLLVDNKHYHTEQVTNTRLHSS</sequence>
<protein>
    <submittedName>
        <fullName evidence="2">Uncharacterized protein</fullName>
    </submittedName>
</protein>